<evidence type="ECO:0000313" key="2">
    <source>
        <dbReference type="EMBL" id="MFD2310392.1"/>
    </source>
</evidence>
<feature type="domain" description="Prolyl 4-hydroxylase alpha subunit Fe(2+) 2OG dioxygenase" evidence="1">
    <location>
        <begin position="112"/>
        <end position="194"/>
    </location>
</feature>
<gene>
    <name evidence="2" type="ORF">ACFSKX_08175</name>
</gene>
<keyword evidence="2" id="KW-0560">Oxidoreductase</keyword>
<evidence type="ECO:0000259" key="1">
    <source>
        <dbReference type="Pfam" id="PF13640"/>
    </source>
</evidence>
<accession>A0ABW5EAR0</accession>
<organism evidence="2 3">
    <name type="scientific">Microbulbifer halophilus</name>
    <dbReference type="NCBI Taxonomy" id="453963"/>
    <lineage>
        <taxon>Bacteria</taxon>
        <taxon>Pseudomonadati</taxon>
        <taxon>Pseudomonadota</taxon>
        <taxon>Gammaproteobacteria</taxon>
        <taxon>Cellvibrionales</taxon>
        <taxon>Microbulbiferaceae</taxon>
        <taxon>Microbulbifer</taxon>
    </lineage>
</organism>
<dbReference type="InterPro" id="IPR044862">
    <property type="entry name" value="Pro_4_hyd_alph_FE2OG_OXY"/>
</dbReference>
<dbReference type="EMBL" id="JBHUJD010000008">
    <property type="protein sequence ID" value="MFD2310392.1"/>
    <property type="molecule type" value="Genomic_DNA"/>
</dbReference>
<name>A0ABW5EAR0_9GAMM</name>
<protein>
    <submittedName>
        <fullName evidence="2">2OG-Fe(II) oxygenase</fullName>
        <ecNumber evidence="2">1.14.11.-</ecNumber>
    </submittedName>
</protein>
<dbReference type="Pfam" id="PF13640">
    <property type="entry name" value="2OG-FeII_Oxy_3"/>
    <property type="match status" value="1"/>
</dbReference>
<dbReference type="Gene3D" id="2.60.120.620">
    <property type="entry name" value="q2cbj1_9rhob like domain"/>
    <property type="match status" value="1"/>
</dbReference>
<reference evidence="3" key="1">
    <citation type="journal article" date="2019" name="Int. J. Syst. Evol. Microbiol.">
        <title>The Global Catalogue of Microorganisms (GCM) 10K type strain sequencing project: providing services to taxonomists for standard genome sequencing and annotation.</title>
        <authorList>
            <consortium name="The Broad Institute Genomics Platform"/>
            <consortium name="The Broad Institute Genome Sequencing Center for Infectious Disease"/>
            <person name="Wu L."/>
            <person name="Ma J."/>
        </authorList>
    </citation>
    <scope>NUCLEOTIDE SEQUENCE [LARGE SCALE GENOMIC DNA]</scope>
    <source>
        <strain evidence="3">KCTC 12848</strain>
    </source>
</reference>
<dbReference type="EC" id="1.14.11.-" evidence="2"/>
<sequence>MTTATADASSWLQTDSPAYRDALVRSEPFSFMVARDMLPRDIMPALLDDFPRLRGAGYLPYEADQCGNSVNALIDRLVAPDFANALGENLGIDNMGQYPTYVSISRSLKKRHGNIHTDGKSKIATALLYLNGDWAETGSGCLRFLNRIDDYEDTVIPEIPPVYGTLVAFRRADNSFHGHLPFQGERRVIQVAWLVSAEDKARKSRRGRLSYKLKKLQNWLKGKTGDRPGSAATGQ</sequence>
<evidence type="ECO:0000313" key="3">
    <source>
        <dbReference type="Proteomes" id="UP001597425"/>
    </source>
</evidence>
<keyword evidence="3" id="KW-1185">Reference proteome</keyword>
<dbReference type="Proteomes" id="UP001597425">
    <property type="component" value="Unassembled WGS sequence"/>
</dbReference>
<comment type="caution">
    <text evidence="2">The sequence shown here is derived from an EMBL/GenBank/DDBJ whole genome shotgun (WGS) entry which is preliminary data.</text>
</comment>
<dbReference type="RefSeq" id="WP_265722500.1">
    <property type="nucleotide sequence ID" value="NZ_JAPIVK010000024.1"/>
</dbReference>
<proteinExistence type="predicted"/>
<dbReference type="GO" id="GO:0016491">
    <property type="term" value="F:oxidoreductase activity"/>
    <property type="evidence" value="ECO:0007669"/>
    <property type="project" value="UniProtKB-KW"/>
</dbReference>